<organism evidence="2">
    <name type="scientific">Arundo donax</name>
    <name type="common">Giant reed</name>
    <name type="synonym">Donax arundinaceus</name>
    <dbReference type="NCBI Taxonomy" id="35708"/>
    <lineage>
        <taxon>Eukaryota</taxon>
        <taxon>Viridiplantae</taxon>
        <taxon>Streptophyta</taxon>
        <taxon>Embryophyta</taxon>
        <taxon>Tracheophyta</taxon>
        <taxon>Spermatophyta</taxon>
        <taxon>Magnoliopsida</taxon>
        <taxon>Liliopsida</taxon>
        <taxon>Poales</taxon>
        <taxon>Poaceae</taxon>
        <taxon>PACMAD clade</taxon>
        <taxon>Arundinoideae</taxon>
        <taxon>Arundineae</taxon>
        <taxon>Arundo</taxon>
    </lineage>
</organism>
<keyword evidence="1" id="KW-1133">Transmembrane helix</keyword>
<dbReference type="EMBL" id="GBRH01232075">
    <property type="protein sequence ID" value="JAD65820.1"/>
    <property type="molecule type" value="Transcribed_RNA"/>
</dbReference>
<evidence type="ECO:0000256" key="1">
    <source>
        <dbReference type="SAM" id="Phobius"/>
    </source>
</evidence>
<keyword evidence="1" id="KW-0472">Membrane</keyword>
<protein>
    <submittedName>
        <fullName evidence="2">Uncharacterized protein</fullName>
    </submittedName>
</protein>
<dbReference type="AlphaFoldDB" id="A0A0A9BXC6"/>
<reference evidence="2" key="1">
    <citation type="submission" date="2014-09" db="EMBL/GenBank/DDBJ databases">
        <authorList>
            <person name="Magalhaes I.L.F."/>
            <person name="Oliveira U."/>
            <person name="Santos F.R."/>
            <person name="Vidigal T.H.D.A."/>
            <person name="Brescovit A.D."/>
            <person name="Santos A.J."/>
        </authorList>
    </citation>
    <scope>NUCLEOTIDE SEQUENCE</scope>
    <source>
        <tissue evidence="2">Shoot tissue taken approximately 20 cm above the soil surface</tissue>
    </source>
</reference>
<keyword evidence="1" id="KW-0812">Transmembrane</keyword>
<name>A0A0A9BXC6_ARUDO</name>
<accession>A0A0A9BXC6</accession>
<sequence length="38" mass="4327">MLANLFSSIQTSWLLPLNSVFLTFLEFIFFCLIIGACL</sequence>
<evidence type="ECO:0000313" key="2">
    <source>
        <dbReference type="EMBL" id="JAD65820.1"/>
    </source>
</evidence>
<proteinExistence type="predicted"/>
<reference evidence="2" key="2">
    <citation type="journal article" date="2015" name="Data Brief">
        <title>Shoot transcriptome of the giant reed, Arundo donax.</title>
        <authorList>
            <person name="Barrero R.A."/>
            <person name="Guerrero F.D."/>
            <person name="Moolhuijzen P."/>
            <person name="Goolsby J.A."/>
            <person name="Tidwell J."/>
            <person name="Bellgard S.E."/>
            <person name="Bellgard M.I."/>
        </authorList>
    </citation>
    <scope>NUCLEOTIDE SEQUENCE</scope>
    <source>
        <tissue evidence="2">Shoot tissue taken approximately 20 cm above the soil surface</tissue>
    </source>
</reference>
<feature type="transmembrane region" description="Helical" evidence="1">
    <location>
        <begin position="20"/>
        <end position="37"/>
    </location>
</feature>